<feature type="region of interest" description="Disordered" evidence="1">
    <location>
        <begin position="1"/>
        <end position="35"/>
    </location>
</feature>
<dbReference type="Proteomes" id="UP000194000">
    <property type="component" value="Unassembled WGS sequence"/>
</dbReference>
<evidence type="ECO:0000313" key="3">
    <source>
        <dbReference type="Proteomes" id="UP000194000"/>
    </source>
</evidence>
<protein>
    <submittedName>
        <fullName evidence="2">Uncharacterized protein</fullName>
    </submittedName>
</protein>
<dbReference type="RefSeq" id="WP_085197429.1">
    <property type="nucleotide sequence ID" value="NZ_JACKVI010000014.1"/>
</dbReference>
<reference evidence="2 3" key="1">
    <citation type="submission" date="2016-01" db="EMBL/GenBank/DDBJ databases">
        <title>The new phylogeny of the genus Mycobacterium.</title>
        <authorList>
            <person name="Tarcisio F."/>
            <person name="Conor M."/>
            <person name="Antonella G."/>
            <person name="Elisabetta G."/>
            <person name="Giulia F.S."/>
            <person name="Sara T."/>
            <person name="Anna F."/>
            <person name="Clotilde B."/>
            <person name="Roberto B."/>
            <person name="Veronica D.S."/>
            <person name="Fabio R."/>
            <person name="Monica P."/>
            <person name="Olivier J."/>
            <person name="Enrico T."/>
            <person name="Nicola S."/>
        </authorList>
    </citation>
    <scope>NUCLEOTIDE SEQUENCE [LARGE SCALE GENOMIC DNA]</scope>
    <source>
        <strain evidence="2 3">DSM 45731</strain>
    </source>
</reference>
<dbReference type="InterPro" id="IPR045920">
    <property type="entry name" value="DUF6339"/>
</dbReference>
<evidence type="ECO:0000256" key="1">
    <source>
        <dbReference type="SAM" id="MobiDB-lite"/>
    </source>
</evidence>
<name>A0A1X1URW4_9MYCO</name>
<proteinExistence type="predicted"/>
<comment type="caution">
    <text evidence="2">The sequence shown here is derived from an EMBL/GenBank/DDBJ whole genome shotgun (WGS) entry which is preliminary data.</text>
</comment>
<gene>
    <name evidence="2" type="ORF">AWC06_15710</name>
</gene>
<dbReference type="EMBL" id="LQOW01000024">
    <property type="protein sequence ID" value="ORV59580.1"/>
    <property type="molecule type" value="Genomic_DNA"/>
</dbReference>
<dbReference type="STRING" id="1260918.AWC06_15710"/>
<organism evidence="2 3">
    <name type="scientific">Mycobacterium fragae</name>
    <dbReference type="NCBI Taxonomy" id="1260918"/>
    <lineage>
        <taxon>Bacteria</taxon>
        <taxon>Bacillati</taxon>
        <taxon>Actinomycetota</taxon>
        <taxon>Actinomycetes</taxon>
        <taxon>Mycobacteriales</taxon>
        <taxon>Mycobacteriaceae</taxon>
        <taxon>Mycobacterium</taxon>
    </lineage>
</organism>
<dbReference type="OrthoDB" id="7826312at2"/>
<dbReference type="Pfam" id="PF19866">
    <property type="entry name" value="DUF6339"/>
    <property type="match status" value="1"/>
</dbReference>
<dbReference type="AlphaFoldDB" id="A0A1X1URW4"/>
<sequence length="247" mass="27461">MGYPVLSRPKTEEYVRGRREGTLPDCPPEHELRGPDDDCFDIVEEALQDVIDGWRGLDPFKAKSDSARDKVEGELSVVLYKRLRDLPGSILSDRDFWRYCAARLYEIVQWRYGENGSLANFGAATNAISHECLPHKMFERAHIAFLGGEAVDDSDPFALARFGASDVWRSHLLRTLNGNAPLVAHEILADVAAGKLKTDLVREVVKNLRRVRANVLFEVLGQQQARELLDLETAQAVVSSNSDGGAG</sequence>
<keyword evidence="3" id="KW-1185">Reference proteome</keyword>
<feature type="compositionally biased region" description="Basic and acidic residues" evidence="1">
    <location>
        <begin position="9"/>
        <end position="35"/>
    </location>
</feature>
<evidence type="ECO:0000313" key="2">
    <source>
        <dbReference type="EMBL" id="ORV59580.1"/>
    </source>
</evidence>
<accession>A0A1X1URW4</accession>